<reference evidence="1 2" key="1">
    <citation type="submission" date="2019-12" db="EMBL/GenBank/DDBJ databases">
        <title>Sequence classification of anaerobic respiratory reductive dehalogenases: First we see many, then we see few.</title>
        <authorList>
            <person name="Molenda O."/>
            <person name="Puentes Jacome L.A."/>
            <person name="Cao X."/>
            <person name="Nesbo C.L."/>
            <person name="Tang S."/>
            <person name="Morson N."/>
            <person name="Patron J."/>
            <person name="Lomheim L."/>
            <person name="Wishart D.S."/>
            <person name="Edwards E.A."/>
        </authorList>
    </citation>
    <scope>NUCLEOTIDE SEQUENCE [LARGE SCALE GENOMIC DNA]</scope>
    <source>
        <strain evidence="1 2">12DCA</strain>
    </source>
</reference>
<dbReference type="AlphaFoldDB" id="A0A857DL49"/>
<dbReference type="Proteomes" id="UP000430508">
    <property type="component" value="Chromosome"/>
</dbReference>
<evidence type="ECO:0000313" key="2">
    <source>
        <dbReference type="Proteomes" id="UP000430508"/>
    </source>
</evidence>
<name>A0A857DL49_9FIRM</name>
<dbReference type="RefSeq" id="WP_158208515.1">
    <property type="nucleotide sequence ID" value="NZ_CP046996.1"/>
</dbReference>
<organism evidence="1 2">
    <name type="scientific">Dehalobacter restrictus</name>
    <dbReference type="NCBI Taxonomy" id="55583"/>
    <lineage>
        <taxon>Bacteria</taxon>
        <taxon>Bacillati</taxon>
        <taxon>Bacillota</taxon>
        <taxon>Clostridia</taxon>
        <taxon>Eubacteriales</taxon>
        <taxon>Desulfitobacteriaceae</taxon>
        <taxon>Dehalobacter</taxon>
    </lineage>
</organism>
<protein>
    <submittedName>
        <fullName evidence="1">Uncharacterized protein</fullName>
    </submittedName>
</protein>
<dbReference type="EMBL" id="CP046996">
    <property type="protein sequence ID" value="QHA01451.1"/>
    <property type="molecule type" value="Genomic_DNA"/>
</dbReference>
<sequence>MVFESYPWKHDLQRRRILIIKHNTEERFDNNFEATYTVLEKCVFYSAFIIRKLIDCGGKLSDEADKYTIPVKAIKPIKHIDYMNRWPEEDSHDWENEKEVTLTGKSLCNSLIHSYIFFFEFAENGSVISFCVSSDFDKNKMLYKITLADWLNYMTFIATDDIVSLSTHYDEKTDGHIIVKKERGRW</sequence>
<evidence type="ECO:0000313" key="1">
    <source>
        <dbReference type="EMBL" id="QHA01451.1"/>
    </source>
</evidence>
<accession>A0A857DL49</accession>
<gene>
    <name evidence="1" type="ORF">GQ588_12775</name>
</gene>
<proteinExistence type="predicted"/>